<keyword evidence="4" id="KW-0456">Lyase</keyword>
<feature type="domain" description="Heparin-sulfate lyase N-terminal" evidence="7">
    <location>
        <begin position="126"/>
        <end position="323"/>
    </location>
</feature>
<evidence type="ECO:0000256" key="1">
    <source>
        <dbReference type="ARBA" id="ARBA00004418"/>
    </source>
</evidence>
<accession>Q220X2</accession>
<sequence length="738" mass="80836">MRDRILYYCWRLALPFAVVAAVWIPHFSHYRIDRSPVSWEAAQASAQAPTPAVLDEISGQALGARFGIPDEKILGIAEQILVGTLAVPSFLEAPMALQGYPIDYQRGSSSLQLVMASLEVERVLLSAFEQTHDRRFLDLATRRVLDFAAHEAGQRQGDGFLWNDHAVAGRISVLAKLWRLVRESPELPIASSRQILSLVERSGRLLAKPTQFTVRTNHGVAQNLALLQIAAAFPALPESGAWRRLAVQRLNVQLPFYVSREGVILEHSANYHLFGTELLTMAVRLSVLNGLKPEPALVDAARTSRQVLARLMRPDGTLPVLGNTVAGGGSAIPIADSGGTGPIQHQWPPHPNPVTGSNLFPVAGYAIWWQANESKQLSQTLIAWAKHDGHGHKHADEGSVLFWSGGVDWLTNTGYWPYGARNEEAAYSWTGSNAPHQPGEEFLVPRSVQLLKTGEASGVSFIEVERRNTDGAQFRRQVLQIDAQTLLVLDFAQGVPKGIETIWTVDPTLRLSPGATASNFISTPVPDGRHLMISYTNHTAVRVQIRRGSERPFAGWVVVDGRPTQADALQIVDPASNSASAILFRVASGSMDAAQKISIETGATADHWAVLVEGAGELKRVSRQDTTITMGHVANSTNPADSLLVPLRPAPDVAVERAALTRAYANAVKTYPPWRELTRYRLRLSYALAILALLVELGCFAISKLAGVVTRRQFFYAHLGMTLCWAAIAVWIVQFYLR</sequence>
<feature type="transmembrane region" description="Helical" evidence="5">
    <location>
        <begin position="714"/>
        <end position="737"/>
    </location>
</feature>
<dbReference type="Pfam" id="PF16889">
    <property type="entry name" value="Hepar_II_III_N"/>
    <property type="match status" value="1"/>
</dbReference>
<dbReference type="Pfam" id="PF07940">
    <property type="entry name" value="Hepar_II_III_C"/>
    <property type="match status" value="1"/>
</dbReference>
<dbReference type="InterPro" id="IPR012480">
    <property type="entry name" value="Hepar_II_III_C"/>
</dbReference>
<dbReference type="Proteomes" id="UP000008332">
    <property type="component" value="Chromosome"/>
</dbReference>
<protein>
    <submittedName>
        <fullName evidence="8">Heparinase II/III-like</fullName>
    </submittedName>
</protein>
<dbReference type="eggNOG" id="COG0627">
    <property type="taxonomic scope" value="Bacteria"/>
</dbReference>
<evidence type="ECO:0000259" key="6">
    <source>
        <dbReference type="Pfam" id="PF07940"/>
    </source>
</evidence>
<evidence type="ECO:0000256" key="2">
    <source>
        <dbReference type="ARBA" id="ARBA00022729"/>
    </source>
</evidence>
<keyword evidence="2" id="KW-0732">Signal</keyword>
<dbReference type="STRING" id="338969.Rfer_0680"/>
<keyword evidence="5" id="KW-0812">Transmembrane</keyword>
<dbReference type="Gene3D" id="1.50.10.100">
    <property type="entry name" value="Chondroitin AC/alginate lyase"/>
    <property type="match status" value="1"/>
</dbReference>
<dbReference type="GO" id="GO:0042597">
    <property type="term" value="C:periplasmic space"/>
    <property type="evidence" value="ECO:0007669"/>
    <property type="project" value="UniProtKB-SubCell"/>
</dbReference>
<evidence type="ECO:0000256" key="5">
    <source>
        <dbReference type="SAM" id="Phobius"/>
    </source>
</evidence>
<keyword evidence="5" id="KW-1133">Transmembrane helix</keyword>
<dbReference type="PANTHER" id="PTHR39210">
    <property type="entry name" value="HEPARIN-SULFATE LYASE"/>
    <property type="match status" value="1"/>
</dbReference>
<dbReference type="RefSeq" id="WP_011463004.1">
    <property type="nucleotide sequence ID" value="NC_007908.1"/>
</dbReference>
<dbReference type="GO" id="GO:0016829">
    <property type="term" value="F:lyase activity"/>
    <property type="evidence" value="ECO:0007669"/>
    <property type="project" value="UniProtKB-KW"/>
</dbReference>
<dbReference type="KEGG" id="rfr:Rfer_0680"/>
<dbReference type="SUPFAM" id="SSF48230">
    <property type="entry name" value="Chondroitin AC/alginate lyase"/>
    <property type="match status" value="1"/>
</dbReference>
<evidence type="ECO:0000256" key="3">
    <source>
        <dbReference type="ARBA" id="ARBA00022764"/>
    </source>
</evidence>
<keyword evidence="9" id="KW-1185">Reference proteome</keyword>
<keyword evidence="3" id="KW-0574">Periplasm</keyword>
<feature type="transmembrane region" description="Helical" evidence="5">
    <location>
        <begin position="684"/>
        <end position="702"/>
    </location>
</feature>
<proteinExistence type="predicted"/>
<name>Q220X2_ALBFT</name>
<dbReference type="InterPro" id="IPR031680">
    <property type="entry name" value="Hepar_II_III_N"/>
</dbReference>
<keyword evidence="5" id="KW-0472">Membrane</keyword>
<comment type="subcellular location">
    <subcellularLocation>
        <location evidence="1">Periplasm</location>
    </subcellularLocation>
</comment>
<feature type="domain" description="Heparinase II/III-like C-terminal" evidence="6">
    <location>
        <begin position="354"/>
        <end position="633"/>
    </location>
</feature>
<gene>
    <name evidence="8" type="ordered locus">Rfer_0680</name>
</gene>
<organism evidence="8 9">
    <name type="scientific">Albidiferax ferrireducens (strain ATCC BAA-621 / DSM 15236 / T118)</name>
    <name type="common">Rhodoferax ferrireducens</name>
    <dbReference type="NCBI Taxonomy" id="338969"/>
    <lineage>
        <taxon>Bacteria</taxon>
        <taxon>Pseudomonadati</taxon>
        <taxon>Pseudomonadota</taxon>
        <taxon>Betaproteobacteria</taxon>
        <taxon>Burkholderiales</taxon>
        <taxon>Comamonadaceae</taxon>
        <taxon>Rhodoferax</taxon>
    </lineage>
</organism>
<dbReference type="Gene3D" id="2.70.98.70">
    <property type="match status" value="1"/>
</dbReference>
<dbReference type="OrthoDB" id="9763014at2"/>
<dbReference type="PANTHER" id="PTHR39210:SF1">
    <property type="entry name" value="HEPARIN-SULFATE LYASE"/>
    <property type="match status" value="1"/>
</dbReference>
<dbReference type="EMBL" id="CP000267">
    <property type="protein sequence ID" value="ABD68431.1"/>
    <property type="molecule type" value="Genomic_DNA"/>
</dbReference>
<evidence type="ECO:0000313" key="8">
    <source>
        <dbReference type="EMBL" id="ABD68431.1"/>
    </source>
</evidence>
<evidence type="ECO:0000256" key="4">
    <source>
        <dbReference type="ARBA" id="ARBA00023239"/>
    </source>
</evidence>
<dbReference type="AlphaFoldDB" id="Q220X2"/>
<dbReference type="HOGENOM" id="CLU_380690_0_0_4"/>
<evidence type="ECO:0000313" key="9">
    <source>
        <dbReference type="Proteomes" id="UP000008332"/>
    </source>
</evidence>
<evidence type="ECO:0000259" key="7">
    <source>
        <dbReference type="Pfam" id="PF16889"/>
    </source>
</evidence>
<reference evidence="9" key="1">
    <citation type="submission" date="2006-02" db="EMBL/GenBank/DDBJ databases">
        <title>Complete sequence of chromosome of Rhodoferax ferrireducens DSM 15236.</title>
        <authorList>
            <person name="Copeland A."/>
            <person name="Lucas S."/>
            <person name="Lapidus A."/>
            <person name="Barry K."/>
            <person name="Detter J.C."/>
            <person name="Glavina del Rio T."/>
            <person name="Hammon N."/>
            <person name="Israni S."/>
            <person name="Pitluck S."/>
            <person name="Brettin T."/>
            <person name="Bruce D."/>
            <person name="Han C."/>
            <person name="Tapia R."/>
            <person name="Gilna P."/>
            <person name="Kiss H."/>
            <person name="Schmutz J."/>
            <person name="Larimer F."/>
            <person name="Land M."/>
            <person name="Kyrpides N."/>
            <person name="Ivanova N."/>
            <person name="Richardson P."/>
        </authorList>
    </citation>
    <scope>NUCLEOTIDE SEQUENCE [LARGE SCALE GENOMIC DNA]</scope>
    <source>
        <strain evidence="9">ATCC BAA-621 / DSM 15236 / T118</strain>
    </source>
</reference>
<dbReference type="InterPro" id="IPR008929">
    <property type="entry name" value="Chondroitin_lyas"/>
</dbReference>
<feature type="transmembrane region" description="Helical" evidence="5">
    <location>
        <begin position="5"/>
        <end position="24"/>
    </location>
</feature>